<evidence type="ECO:0000313" key="1">
    <source>
        <dbReference type="EMBL" id="RDH28325.1"/>
    </source>
</evidence>
<dbReference type="AlphaFoldDB" id="A0A3F3PN02"/>
<dbReference type="RefSeq" id="XP_026621347.1">
    <property type="nucleotide sequence ID" value="XM_026767905.1"/>
</dbReference>
<proteinExistence type="predicted"/>
<gene>
    <name evidence="1" type="ORF">BDQ94DRAFT_152144</name>
</gene>
<protein>
    <submittedName>
        <fullName evidence="1">Uncharacterized protein</fullName>
    </submittedName>
</protein>
<accession>A0A3F3PN02</accession>
<dbReference type="EMBL" id="KZ852077">
    <property type="protein sequence ID" value="RDH28325.1"/>
    <property type="molecule type" value="Genomic_DNA"/>
</dbReference>
<reference evidence="1 2" key="1">
    <citation type="submission" date="2018-07" db="EMBL/GenBank/DDBJ databases">
        <title>The genomes of Aspergillus section Nigri reveals drivers in fungal speciation.</title>
        <authorList>
            <consortium name="DOE Joint Genome Institute"/>
            <person name="Vesth T.C."/>
            <person name="Nybo J."/>
            <person name="Theobald S."/>
            <person name="Brandl J."/>
            <person name="Frisvad J.C."/>
            <person name="Nielsen K.F."/>
            <person name="Lyhne E.K."/>
            <person name="Kogle M.E."/>
            <person name="Kuo A."/>
            <person name="Riley R."/>
            <person name="Clum A."/>
            <person name="Nolan M."/>
            <person name="Lipzen A."/>
            <person name="Salamov A."/>
            <person name="Henrissat B."/>
            <person name="Wiebenga A."/>
            <person name="De vries R.P."/>
            <person name="Grigoriev I.V."/>
            <person name="Mortensen U.H."/>
            <person name="Andersen M.R."/>
            <person name="Baker S.E."/>
        </authorList>
    </citation>
    <scope>NUCLEOTIDE SEQUENCE [LARGE SCALE GENOMIC DNA]</scope>
    <source>
        <strain evidence="1 2">CBS 139.54b</strain>
    </source>
</reference>
<sequence>MPSYLLSLSISVFCIPSFVFFLCYTVSCFVYPHLSCHLLRSLSSLFENQTLFLPLDEICVNFLNTALPSTHLFFDADP</sequence>
<name>A0A3F3PN02_9EURO</name>
<evidence type="ECO:0000313" key="2">
    <source>
        <dbReference type="Proteomes" id="UP000253729"/>
    </source>
</evidence>
<organism evidence="1 2">
    <name type="scientific">Aspergillus welwitschiae</name>
    <dbReference type="NCBI Taxonomy" id="1341132"/>
    <lineage>
        <taxon>Eukaryota</taxon>
        <taxon>Fungi</taxon>
        <taxon>Dikarya</taxon>
        <taxon>Ascomycota</taxon>
        <taxon>Pezizomycotina</taxon>
        <taxon>Eurotiomycetes</taxon>
        <taxon>Eurotiomycetidae</taxon>
        <taxon>Eurotiales</taxon>
        <taxon>Aspergillaceae</taxon>
        <taxon>Aspergillus</taxon>
        <taxon>Aspergillus subgen. Circumdati</taxon>
    </lineage>
</organism>
<dbReference type="GeneID" id="38136261"/>
<dbReference type="Proteomes" id="UP000253729">
    <property type="component" value="Unassembled WGS sequence"/>
</dbReference>
<keyword evidence="2" id="KW-1185">Reference proteome</keyword>